<dbReference type="AlphaFoldDB" id="A0A7J6UNS8"/>
<feature type="region of interest" description="Disordered" evidence="1">
    <location>
        <begin position="335"/>
        <end position="354"/>
    </location>
</feature>
<dbReference type="OMA" id="YHWPGMR"/>
<evidence type="ECO:0000313" key="6">
    <source>
        <dbReference type="Proteomes" id="UP000574390"/>
    </source>
</evidence>
<evidence type="ECO:0000259" key="2">
    <source>
        <dbReference type="PROSITE" id="PS50994"/>
    </source>
</evidence>
<dbReference type="InterPro" id="IPR050951">
    <property type="entry name" value="Retrovirus_Pol_polyprotein"/>
</dbReference>
<evidence type="ECO:0000256" key="1">
    <source>
        <dbReference type="SAM" id="MobiDB-lite"/>
    </source>
</evidence>
<dbReference type="Proteomes" id="UP000574390">
    <property type="component" value="Unassembled WGS sequence"/>
</dbReference>
<evidence type="ECO:0000313" key="4">
    <source>
        <dbReference type="EMBL" id="KAF4758658.1"/>
    </source>
</evidence>
<organism evidence="4 5">
    <name type="scientific">Perkinsus olseni</name>
    <name type="common">Perkinsus atlanticus</name>
    <dbReference type="NCBI Taxonomy" id="32597"/>
    <lineage>
        <taxon>Eukaryota</taxon>
        <taxon>Sar</taxon>
        <taxon>Alveolata</taxon>
        <taxon>Perkinsozoa</taxon>
        <taxon>Perkinsea</taxon>
        <taxon>Perkinsida</taxon>
        <taxon>Perkinsidae</taxon>
        <taxon>Perkinsus</taxon>
    </lineage>
</organism>
<dbReference type="InterPro" id="IPR001584">
    <property type="entry name" value="Integrase_cat-core"/>
</dbReference>
<dbReference type="SUPFAM" id="SSF53098">
    <property type="entry name" value="Ribonuclease H-like"/>
    <property type="match status" value="1"/>
</dbReference>
<evidence type="ECO:0000313" key="3">
    <source>
        <dbReference type="EMBL" id="KAF4720322.1"/>
    </source>
</evidence>
<feature type="domain" description="Integrase catalytic" evidence="2">
    <location>
        <begin position="532"/>
        <end position="707"/>
    </location>
</feature>
<reference evidence="5 6" key="1">
    <citation type="submission" date="2020-04" db="EMBL/GenBank/DDBJ databases">
        <title>Perkinsus olseni comparative genomics.</title>
        <authorList>
            <person name="Bogema D.R."/>
        </authorList>
    </citation>
    <scope>NUCLEOTIDE SEQUENCE [LARGE SCALE GENOMIC DNA]</scope>
    <source>
        <strain evidence="3">ATCC PRA-205</strain>
        <strain evidence="4 5">ATCC PRA-207</strain>
    </source>
</reference>
<dbReference type="PANTHER" id="PTHR37984:SF5">
    <property type="entry name" value="PROTEIN NYNRIN-LIKE"/>
    <property type="match status" value="1"/>
</dbReference>
<dbReference type="GO" id="GO:0003676">
    <property type="term" value="F:nucleic acid binding"/>
    <property type="evidence" value="ECO:0007669"/>
    <property type="project" value="InterPro"/>
</dbReference>
<sequence>MNGGSPLAHEVLDEVLRTASSRGFEENEAKRISSDLINLQKRMSILGYLWDAQTDSLKIAVLQDKSNLHEVRRISDYRRFLATCFDPCGLYLEHMMKGRLTLQQLSQRGEDAELTHKEKESVETWFQAFKEDTTIPRTLYPINHSYDVLVAYIDASAQASAVILETIDGRRVWARGFIRPINEVRRTAPRMELDILCTASAILATFLSDVVDYWGIELLIICTDSEINLARLRRTPTAILTSDELVTQRRVVKTRNNLYEIRRKTGIRCSVCHIEGERNPADAPTRGKLRSEELEEDKGSYVRALQAQLIQAESCNIENLPNIYELPEDYQPIPIPASLTNNKPKKRAKFTEKDEEKSLDVSAIAISAPENSDDIVAIYHKSNLICRFFREWQHAVLDLGDEEHEQDVAISPLIYTIRDVQRLYSVDNLLKAPFTSLDGNDLVVRNCRQDVNGRVYTQLVIPPGYTTLQNILLRKVHGRSHHGINATYNEMVKRYHWPGMRRMVARMVLACGTCIRNRHRRTVTQGSVPKKFDRTPWSNVGLDHCGAYDNNGDKQKYLLVCTCLLTGYLDAEPVSSTNGLQLVTATRRLFARNGTPRRVCSDRGQAYMSSIFRLYMTSINVQHHCIPSMSPKYGGKYERSHGPLNDNLKLLKTTRPRTDWKTLVAEAVSAANGRPRWTTITAWDLMHSYPQDQSALYVPKSANLLEEWLEGQWEDDRERTREKIGDNMKKVNIGDYVYLNTPSPMKLGEVARGPYVVEAVRGQTYFLKELSTGKTMQQPLHKLIVTKTADIEEDVDP</sequence>
<dbReference type="Gene3D" id="3.30.420.10">
    <property type="entry name" value="Ribonuclease H-like superfamily/Ribonuclease H"/>
    <property type="match status" value="1"/>
</dbReference>
<comment type="caution">
    <text evidence="4">The sequence shown here is derived from an EMBL/GenBank/DDBJ whole genome shotgun (WGS) entry which is preliminary data.</text>
</comment>
<evidence type="ECO:0000313" key="5">
    <source>
        <dbReference type="Proteomes" id="UP000553632"/>
    </source>
</evidence>
<name>A0A7J6UNS8_PEROL</name>
<dbReference type="InterPro" id="IPR012337">
    <property type="entry name" value="RNaseH-like_sf"/>
</dbReference>
<proteinExistence type="predicted"/>
<keyword evidence="5" id="KW-1185">Reference proteome</keyword>
<dbReference type="EMBL" id="JABANO010001134">
    <property type="protein sequence ID" value="KAF4758658.1"/>
    <property type="molecule type" value="Genomic_DNA"/>
</dbReference>
<dbReference type="PANTHER" id="PTHR37984">
    <property type="entry name" value="PROTEIN CBG26694"/>
    <property type="match status" value="1"/>
</dbReference>
<dbReference type="InterPro" id="IPR036397">
    <property type="entry name" value="RNaseH_sf"/>
</dbReference>
<dbReference type="InterPro" id="IPR008042">
    <property type="entry name" value="Retrotrans_Pao"/>
</dbReference>
<accession>A0A7J6UNS8</accession>
<dbReference type="Pfam" id="PF05380">
    <property type="entry name" value="Peptidase_A17"/>
    <property type="match status" value="1"/>
</dbReference>
<protein>
    <recommendedName>
        <fullName evidence="2">Integrase catalytic domain-containing protein</fullName>
    </recommendedName>
</protein>
<dbReference type="Pfam" id="PF17921">
    <property type="entry name" value="Integrase_H2C2"/>
    <property type="match status" value="1"/>
</dbReference>
<dbReference type="EMBL" id="JABANM010021982">
    <property type="protein sequence ID" value="KAF4720322.1"/>
    <property type="molecule type" value="Genomic_DNA"/>
</dbReference>
<dbReference type="Proteomes" id="UP000553632">
    <property type="component" value="Unassembled WGS sequence"/>
</dbReference>
<dbReference type="Pfam" id="PF00665">
    <property type="entry name" value="rve"/>
    <property type="match status" value="1"/>
</dbReference>
<gene>
    <name evidence="3" type="ORF">FOZ62_031726</name>
    <name evidence="4" type="ORF">FOZ63_033579</name>
</gene>
<dbReference type="GO" id="GO:0015074">
    <property type="term" value="P:DNA integration"/>
    <property type="evidence" value="ECO:0007669"/>
    <property type="project" value="InterPro"/>
</dbReference>
<dbReference type="Gene3D" id="1.10.340.70">
    <property type="match status" value="1"/>
</dbReference>
<dbReference type="InterPro" id="IPR041588">
    <property type="entry name" value="Integrase_H2C2"/>
</dbReference>
<dbReference type="PROSITE" id="PS50994">
    <property type="entry name" value="INTEGRASE"/>
    <property type="match status" value="1"/>
</dbReference>